<accession>A0ABT3HKA1</accession>
<protein>
    <submittedName>
        <fullName evidence="1">Uncharacterized protein</fullName>
    </submittedName>
</protein>
<organism evidence="1 2">
    <name type="scientific">Chryseobacterium oryctis</name>
    <dbReference type="NCBI Taxonomy" id="2952618"/>
    <lineage>
        <taxon>Bacteria</taxon>
        <taxon>Pseudomonadati</taxon>
        <taxon>Bacteroidota</taxon>
        <taxon>Flavobacteriia</taxon>
        <taxon>Flavobacteriales</taxon>
        <taxon>Weeksellaceae</taxon>
        <taxon>Chryseobacterium group</taxon>
        <taxon>Chryseobacterium</taxon>
    </lineage>
</organism>
<dbReference type="RefSeq" id="WP_264742171.1">
    <property type="nucleotide sequence ID" value="NZ_JAPDHV010000001.1"/>
</dbReference>
<comment type="caution">
    <text evidence="1">The sequence shown here is derived from an EMBL/GenBank/DDBJ whole genome shotgun (WGS) entry which is preliminary data.</text>
</comment>
<name>A0ABT3HKA1_9FLAO</name>
<evidence type="ECO:0000313" key="1">
    <source>
        <dbReference type="EMBL" id="MCW3160216.1"/>
    </source>
</evidence>
<sequence>MKTKKLVAGLKKGEPLKAKTGWANFRTGNGKDERTEKVLKMEAADARCSFILLLSDKMAGSSSKKQGTCYKYN</sequence>
<reference evidence="1" key="1">
    <citation type="submission" date="2022-10" db="EMBL/GenBank/DDBJ databases">
        <title>Chryseobacterium babae sp. nov. isolated from the gut of the beetle Oryctes rhinoceros, and Chryseobacterium kimseyorum sp. nov., isolated from a stick insect rearing cage.</title>
        <authorList>
            <person name="Shelomi M."/>
            <person name="Han C.-J."/>
            <person name="Chen W.-M."/>
            <person name="Chen H.-K."/>
            <person name="Liaw S.-J."/>
            <person name="Muhle E."/>
            <person name="Clermont D."/>
        </authorList>
    </citation>
    <scope>NUCLEOTIDE SEQUENCE</scope>
    <source>
        <strain evidence="1">WLa1L2M3</strain>
    </source>
</reference>
<gene>
    <name evidence="1" type="ORF">OH806_02880</name>
</gene>
<proteinExistence type="predicted"/>
<dbReference type="Proteomes" id="UP001163719">
    <property type="component" value="Unassembled WGS sequence"/>
</dbReference>
<evidence type="ECO:0000313" key="2">
    <source>
        <dbReference type="Proteomes" id="UP001163719"/>
    </source>
</evidence>
<keyword evidence="2" id="KW-1185">Reference proteome</keyword>
<dbReference type="EMBL" id="JAPDHV010000001">
    <property type="protein sequence ID" value="MCW3160216.1"/>
    <property type="molecule type" value="Genomic_DNA"/>
</dbReference>